<proteinExistence type="predicted"/>
<comment type="caution">
    <text evidence="1">The sequence shown here is derived from an EMBL/GenBank/DDBJ whole genome shotgun (WGS) entry which is preliminary data.</text>
</comment>
<organism evidence="1 2">
    <name type="scientific">Ornithinibacillus salinisoli</name>
    <dbReference type="NCBI Taxonomy" id="1848459"/>
    <lineage>
        <taxon>Bacteria</taxon>
        <taxon>Bacillati</taxon>
        <taxon>Bacillota</taxon>
        <taxon>Bacilli</taxon>
        <taxon>Bacillales</taxon>
        <taxon>Bacillaceae</taxon>
        <taxon>Ornithinibacillus</taxon>
    </lineage>
</organism>
<dbReference type="Proteomes" id="UP001597383">
    <property type="component" value="Unassembled WGS sequence"/>
</dbReference>
<dbReference type="RefSeq" id="WP_377558689.1">
    <property type="nucleotide sequence ID" value="NZ_JBHUHQ010000041.1"/>
</dbReference>
<evidence type="ECO:0000313" key="1">
    <source>
        <dbReference type="EMBL" id="MFD2046639.1"/>
    </source>
</evidence>
<reference evidence="2" key="1">
    <citation type="journal article" date="2019" name="Int. J. Syst. Evol. Microbiol.">
        <title>The Global Catalogue of Microorganisms (GCM) 10K type strain sequencing project: providing services to taxonomists for standard genome sequencing and annotation.</title>
        <authorList>
            <consortium name="The Broad Institute Genomics Platform"/>
            <consortium name="The Broad Institute Genome Sequencing Center for Infectious Disease"/>
            <person name="Wu L."/>
            <person name="Ma J."/>
        </authorList>
    </citation>
    <scope>NUCLEOTIDE SEQUENCE [LARGE SCALE GENOMIC DNA]</scope>
    <source>
        <strain evidence="2">R28</strain>
    </source>
</reference>
<keyword evidence="2" id="KW-1185">Reference proteome</keyword>
<protein>
    <submittedName>
        <fullName evidence="1">Uncharacterized protein</fullName>
    </submittedName>
</protein>
<gene>
    <name evidence="1" type="ORF">ACFSJF_20440</name>
</gene>
<dbReference type="EMBL" id="JBHUHQ010000041">
    <property type="protein sequence ID" value="MFD2046639.1"/>
    <property type="molecule type" value="Genomic_DNA"/>
</dbReference>
<sequence length="107" mass="11722">MTTLVTFSTVSEAASVSPYSQTIRGSDQKASWTFSWNQGGANAVRFNPGDGAGSRLWDSRNSKGYSQVYYTYSTNERLTSYRPSFSAVKLSDGTAETASAYVEHRLP</sequence>
<name>A0ABW4W4K1_9BACI</name>
<accession>A0ABW4W4K1</accession>
<evidence type="ECO:0000313" key="2">
    <source>
        <dbReference type="Proteomes" id="UP001597383"/>
    </source>
</evidence>